<dbReference type="GO" id="GO:0005789">
    <property type="term" value="C:endoplasmic reticulum membrane"/>
    <property type="evidence" value="ECO:0007669"/>
    <property type="project" value="UniProtKB-SubCell"/>
</dbReference>
<feature type="compositionally biased region" description="Basic and acidic residues" evidence="11">
    <location>
        <begin position="65"/>
        <end position="74"/>
    </location>
</feature>
<dbReference type="InterPro" id="IPR045034">
    <property type="entry name" value="O-acyltransferase_WSD1-like"/>
</dbReference>
<keyword evidence="7" id="KW-0012">Acyltransferase</keyword>
<dbReference type="FunFam" id="3.30.559.10:FF:000021">
    <property type="entry name" value="O-acyltransferase WSD1"/>
    <property type="match status" value="1"/>
</dbReference>
<evidence type="ECO:0000256" key="5">
    <source>
        <dbReference type="ARBA" id="ARBA00022679"/>
    </source>
</evidence>
<gene>
    <name evidence="15" type="ORF">PVAP13_5KG417800</name>
</gene>
<evidence type="ECO:0000256" key="11">
    <source>
        <dbReference type="SAM" id="MobiDB-lite"/>
    </source>
</evidence>
<name>A0A8T0SK32_PANVG</name>
<dbReference type="Pfam" id="PF03007">
    <property type="entry name" value="WS_DGAT_cat"/>
    <property type="match status" value="1"/>
</dbReference>
<feature type="transmembrane region" description="Helical" evidence="12">
    <location>
        <begin position="502"/>
        <end position="527"/>
    </location>
</feature>
<feature type="region of interest" description="Disordered" evidence="11">
    <location>
        <begin position="59"/>
        <end position="89"/>
    </location>
</feature>
<reference evidence="15" key="1">
    <citation type="submission" date="2020-05" db="EMBL/GenBank/DDBJ databases">
        <title>WGS assembly of Panicum virgatum.</title>
        <authorList>
            <person name="Lovell J.T."/>
            <person name="Jenkins J."/>
            <person name="Shu S."/>
            <person name="Juenger T.E."/>
            <person name="Schmutz J."/>
        </authorList>
    </citation>
    <scope>NUCLEOTIDE SEQUENCE</scope>
    <source>
        <strain evidence="15">AP13</strain>
    </source>
</reference>
<comment type="subcellular location">
    <subcellularLocation>
        <location evidence="1">Cell membrane</location>
        <topology evidence="1">Single-pass membrane protein</topology>
    </subcellularLocation>
    <subcellularLocation>
        <location evidence="2">Endoplasmic reticulum membrane</location>
    </subcellularLocation>
</comment>
<evidence type="ECO:0000256" key="1">
    <source>
        <dbReference type="ARBA" id="ARBA00004162"/>
    </source>
</evidence>
<evidence type="ECO:0000256" key="10">
    <source>
        <dbReference type="ARBA" id="ARBA00048109"/>
    </source>
</evidence>
<dbReference type="GO" id="GO:0004144">
    <property type="term" value="F:diacylglycerol O-acyltransferase activity"/>
    <property type="evidence" value="ECO:0007669"/>
    <property type="project" value="UniProtKB-EC"/>
</dbReference>
<keyword evidence="16" id="KW-1185">Reference proteome</keyword>
<keyword evidence="12" id="KW-1133">Transmembrane helix</keyword>
<evidence type="ECO:0000313" key="15">
    <source>
        <dbReference type="EMBL" id="KAG2599812.1"/>
    </source>
</evidence>
<dbReference type="Proteomes" id="UP000823388">
    <property type="component" value="Chromosome 5K"/>
</dbReference>
<evidence type="ECO:0000259" key="13">
    <source>
        <dbReference type="Pfam" id="PF03007"/>
    </source>
</evidence>
<evidence type="ECO:0000259" key="14">
    <source>
        <dbReference type="Pfam" id="PF06974"/>
    </source>
</evidence>
<evidence type="ECO:0000256" key="9">
    <source>
        <dbReference type="ARBA" id="ARBA00047604"/>
    </source>
</evidence>
<evidence type="ECO:0000313" key="16">
    <source>
        <dbReference type="Proteomes" id="UP000823388"/>
    </source>
</evidence>
<proteinExistence type="inferred from homology"/>
<keyword evidence="12" id="KW-0812">Transmembrane</keyword>
<keyword evidence="12" id="KW-0472">Membrane</keyword>
<evidence type="ECO:0000256" key="8">
    <source>
        <dbReference type="ARBA" id="ARBA00024360"/>
    </source>
</evidence>
<dbReference type="PANTHER" id="PTHR31650">
    <property type="entry name" value="O-ACYLTRANSFERASE (WSD1-LIKE) FAMILY PROTEIN"/>
    <property type="match status" value="1"/>
</dbReference>
<evidence type="ECO:0000256" key="6">
    <source>
        <dbReference type="ARBA" id="ARBA00022824"/>
    </source>
</evidence>
<evidence type="ECO:0000256" key="12">
    <source>
        <dbReference type="SAM" id="Phobius"/>
    </source>
</evidence>
<feature type="region of interest" description="Disordered" evidence="11">
    <location>
        <begin position="112"/>
        <end position="141"/>
    </location>
</feature>
<dbReference type="EMBL" id="CM029045">
    <property type="protein sequence ID" value="KAG2599812.1"/>
    <property type="molecule type" value="Genomic_DNA"/>
</dbReference>
<comment type="catalytic activity">
    <reaction evidence="10">
        <text>an acyl-CoA + a 1,2-diacyl-sn-glycerol = a triacyl-sn-glycerol + CoA</text>
        <dbReference type="Rhea" id="RHEA:10868"/>
        <dbReference type="ChEBI" id="CHEBI:17815"/>
        <dbReference type="ChEBI" id="CHEBI:57287"/>
        <dbReference type="ChEBI" id="CHEBI:58342"/>
        <dbReference type="ChEBI" id="CHEBI:64615"/>
        <dbReference type="EC" id="2.3.1.20"/>
    </reaction>
</comment>
<organism evidence="15 16">
    <name type="scientific">Panicum virgatum</name>
    <name type="common">Blackwell switchgrass</name>
    <dbReference type="NCBI Taxonomy" id="38727"/>
    <lineage>
        <taxon>Eukaryota</taxon>
        <taxon>Viridiplantae</taxon>
        <taxon>Streptophyta</taxon>
        <taxon>Embryophyta</taxon>
        <taxon>Tracheophyta</taxon>
        <taxon>Spermatophyta</taxon>
        <taxon>Magnoliopsida</taxon>
        <taxon>Liliopsida</taxon>
        <taxon>Poales</taxon>
        <taxon>Poaceae</taxon>
        <taxon>PACMAD clade</taxon>
        <taxon>Panicoideae</taxon>
        <taxon>Panicodae</taxon>
        <taxon>Paniceae</taxon>
        <taxon>Panicinae</taxon>
        <taxon>Panicum</taxon>
        <taxon>Panicum sect. Hiantes</taxon>
    </lineage>
</organism>
<feature type="domain" description="O-acyltransferase WSD1-like N-terminal" evidence="13">
    <location>
        <begin position="165"/>
        <end position="403"/>
    </location>
</feature>
<dbReference type="SUPFAM" id="SSF52777">
    <property type="entry name" value="CoA-dependent acyltransferases"/>
    <property type="match status" value="1"/>
</dbReference>
<dbReference type="InterPro" id="IPR023213">
    <property type="entry name" value="CAT-like_dom_sf"/>
</dbReference>
<comment type="pathway">
    <text evidence="4">Lipid metabolism.</text>
</comment>
<dbReference type="Gene3D" id="3.30.559.10">
    <property type="entry name" value="Chloramphenicol acetyltransferase-like domain"/>
    <property type="match status" value="1"/>
</dbReference>
<dbReference type="PANTHER" id="PTHR31650:SF47">
    <property type="entry name" value="OS01G0681000 PROTEIN"/>
    <property type="match status" value="1"/>
</dbReference>
<feature type="transmembrane region" description="Helical" evidence="12">
    <location>
        <begin position="320"/>
        <end position="342"/>
    </location>
</feature>
<sequence length="621" mass="67606">MHSAGAACDTCRHKSVPRRLLLEARATRKSQASARVVAFSHSPRHGRRHWQLRIPACAARSQHRKNQESQEARARTRAHSTGAMDPGAGASATLRKRALSIDTAAATAIEFESKEPAGGGREGEGFGADNSVGEEEPVSPTGRLFREPHFRCHIVSVFGLAAPVDLPALRDGVAATLARHPRFCSVQVFNEFEKDARPKWVRTAVNLDDHIIVPELDPAATSADPDRALEDYVSSLSTRPMDHSIPLWEVHVLDFPTAEAAAAVALRVHHSVGDGVSMLSLFMACTRSAADPGALPALPPARRPGPVHAVRRRPPLSSPAGAFLDALAALAAWVVALLVLAWHTVVDVARFVATAASLLGDAPTVLKAQEGTEFRPKRFVNRTLSLDDIKFVKNAMSCTVNDVLLGITSAALSRYYFRKTGESDNKSLTVRSAVLVNLRPTPGIQTLASMMESGKDNGARWGNKIGYMLIPFHLARHEDPVEYVRRATKVARRKKSSMESVFTFWSGYMVLKLFGIKAAAALCYGMFAHTTLSFSNMVGPTEQVLFCGNPIVYIAPGTYGHPHALTIHYQSYMNKVKLVLSVDESQFPDCHQLLDDFAESLKLILEAAPRKQEAAQVGTRS</sequence>
<dbReference type="GO" id="GO:0047196">
    <property type="term" value="F:long-chain-alcohol O-fatty-acyltransferase activity"/>
    <property type="evidence" value="ECO:0007669"/>
    <property type="project" value="UniProtKB-EC"/>
</dbReference>
<keyword evidence="5" id="KW-0808">Transferase</keyword>
<evidence type="ECO:0000256" key="2">
    <source>
        <dbReference type="ARBA" id="ARBA00004586"/>
    </source>
</evidence>
<comment type="catalytic activity">
    <reaction evidence="9">
        <text>a long chain fatty alcohol + a fatty acyl-CoA = a long-chain alcohol wax ester + CoA</text>
        <dbReference type="Rhea" id="RHEA:38443"/>
        <dbReference type="ChEBI" id="CHEBI:17135"/>
        <dbReference type="ChEBI" id="CHEBI:57287"/>
        <dbReference type="ChEBI" id="CHEBI:77636"/>
        <dbReference type="ChEBI" id="CHEBI:235323"/>
        <dbReference type="EC" id="2.3.1.75"/>
    </reaction>
</comment>
<dbReference type="GO" id="GO:0019432">
    <property type="term" value="P:triglyceride biosynthetic process"/>
    <property type="evidence" value="ECO:0007669"/>
    <property type="project" value="TreeGrafter"/>
</dbReference>
<evidence type="ECO:0008006" key="17">
    <source>
        <dbReference type="Google" id="ProtNLM"/>
    </source>
</evidence>
<comment type="similarity">
    <text evidence="8">In the N-terminal section; belongs to the long-chain O-acyltransferase family.</text>
</comment>
<evidence type="ECO:0000256" key="4">
    <source>
        <dbReference type="ARBA" id="ARBA00005189"/>
    </source>
</evidence>
<feature type="domain" description="O-acyltransferase WSD1 C-terminal" evidence="14">
    <location>
        <begin position="461"/>
        <end position="604"/>
    </location>
</feature>
<accession>A0A8T0SK32</accession>
<protein>
    <recommendedName>
        <fullName evidence="17">Diacylglycerol O-acyltransferase</fullName>
    </recommendedName>
</protein>
<dbReference type="AlphaFoldDB" id="A0A8T0SK32"/>
<dbReference type="GO" id="GO:0005886">
    <property type="term" value="C:plasma membrane"/>
    <property type="evidence" value="ECO:0007669"/>
    <property type="project" value="UniProtKB-SubCell"/>
</dbReference>
<dbReference type="InterPro" id="IPR009721">
    <property type="entry name" value="O-acyltransferase_WSD1_C"/>
</dbReference>
<evidence type="ECO:0000256" key="7">
    <source>
        <dbReference type="ARBA" id="ARBA00023315"/>
    </source>
</evidence>
<comment type="caution">
    <text evidence="15">The sequence shown here is derived from an EMBL/GenBank/DDBJ whole genome shotgun (WGS) entry which is preliminary data.</text>
</comment>
<dbReference type="InterPro" id="IPR004255">
    <property type="entry name" value="O-acyltransferase_WSD1_N"/>
</dbReference>
<comment type="pathway">
    <text evidence="3">Glycerolipid metabolism; triacylglycerol biosynthesis.</text>
</comment>
<keyword evidence="6" id="KW-0256">Endoplasmic reticulum</keyword>
<dbReference type="Pfam" id="PF06974">
    <property type="entry name" value="WS_DGAT_C"/>
    <property type="match status" value="1"/>
</dbReference>
<evidence type="ECO:0000256" key="3">
    <source>
        <dbReference type="ARBA" id="ARBA00004771"/>
    </source>
</evidence>